<evidence type="ECO:0000256" key="1">
    <source>
        <dbReference type="SAM" id="MobiDB-lite"/>
    </source>
</evidence>
<sequence>MTSASSDCPSSGVSRNASAAGTSSTRLPGVVVSLCVCADGYGLSLVRKRSCSSRGAPSRTSRPAENAAQDDDPNGSTPLAHGFRQGAKSPACPAAAAAAHENQYSRPQSTSRDGGTTSTVRASSGGAPTTFENAHIRAISLRSDGGLPFRTPRAHGGFASEFPDAGFAIVPKGTVPSVPGCTGRGCTAASDRDVLLAARKQAVPGSEDCGERGTCDAGPLVGVAVWAECALAAKTGETGEIRDSASQTAAGWREIVSPDIPAPFRGGLMRLRGGPGRFGNRSFGAISLRSESRPFGVAREALRGGVDGRNGALRAWDAALGIALVQTVRTEPIPSLLHSRKARR</sequence>
<comment type="caution">
    <text evidence="2">The sequence shown here is derived from an EMBL/GenBank/DDBJ whole genome shotgun (WGS) entry which is preliminary data.</text>
</comment>
<feature type="compositionally biased region" description="Polar residues" evidence="1">
    <location>
        <begin position="52"/>
        <end position="63"/>
    </location>
</feature>
<organism evidence="2 3">
    <name type="scientific">Ganoderma sinense ZZ0214-1</name>
    <dbReference type="NCBI Taxonomy" id="1077348"/>
    <lineage>
        <taxon>Eukaryota</taxon>
        <taxon>Fungi</taxon>
        <taxon>Dikarya</taxon>
        <taxon>Basidiomycota</taxon>
        <taxon>Agaricomycotina</taxon>
        <taxon>Agaricomycetes</taxon>
        <taxon>Polyporales</taxon>
        <taxon>Polyporaceae</taxon>
        <taxon>Ganoderma</taxon>
    </lineage>
</organism>
<evidence type="ECO:0000313" key="2">
    <source>
        <dbReference type="EMBL" id="PIL32920.1"/>
    </source>
</evidence>
<gene>
    <name evidence="2" type="ORF">GSI_05038</name>
</gene>
<dbReference type="Proteomes" id="UP000230002">
    <property type="component" value="Unassembled WGS sequence"/>
</dbReference>
<name>A0A2G8SGL2_9APHY</name>
<feature type="region of interest" description="Disordered" evidence="1">
    <location>
        <begin position="48"/>
        <end position="131"/>
    </location>
</feature>
<protein>
    <submittedName>
        <fullName evidence="2">Uncharacterized protein</fullName>
    </submittedName>
</protein>
<feature type="region of interest" description="Disordered" evidence="1">
    <location>
        <begin position="1"/>
        <end position="23"/>
    </location>
</feature>
<reference evidence="2 3" key="1">
    <citation type="journal article" date="2015" name="Sci. Rep.">
        <title>Chromosome-level genome map provides insights into diverse defense mechanisms in the medicinal fungus Ganoderma sinense.</title>
        <authorList>
            <person name="Zhu Y."/>
            <person name="Xu J."/>
            <person name="Sun C."/>
            <person name="Zhou S."/>
            <person name="Xu H."/>
            <person name="Nelson D.R."/>
            <person name="Qian J."/>
            <person name="Song J."/>
            <person name="Luo H."/>
            <person name="Xiang L."/>
            <person name="Li Y."/>
            <person name="Xu Z."/>
            <person name="Ji A."/>
            <person name="Wang L."/>
            <person name="Lu S."/>
            <person name="Hayward A."/>
            <person name="Sun W."/>
            <person name="Li X."/>
            <person name="Schwartz D.C."/>
            <person name="Wang Y."/>
            <person name="Chen S."/>
        </authorList>
    </citation>
    <scope>NUCLEOTIDE SEQUENCE [LARGE SCALE GENOMIC DNA]</scope>
    <source>
        <strain evidence="2 3">ZZ0214-1</strain>
    </source>
</reference>
<dbReference type="AlphaFoldDB" id="A0A2G8SGL2"/>
<feature type="compositionally biased region" description="Polar residues" evidence="1">
    <location>
        <begin position="102"/>
        <end position="131"/>
    </location>
</feature>
<feature type="compositionally biased region" description="Low complexity" evidence="1">
    <location>
        <begin position="90"/>
        <end position="99"/>
    </location>
</feature>
<accession>A0A2G8SGL2</accession>
<evidence type="ECO:0000313" key="3">
    <source>
        <dbReference type="Proteomes" id="UP000230002"/>
    </source>
</evidence>
<keyword evidence="3" id="KW-1185">Reference proteome</keyword>
<dbReference type="EMBL" id="AYKW01000009">
    <property type="protein sequence ID" value="PIL32920.1"/>
    <property type="molecule type" value="Genomic_DNA"/>
</dbReference>
<proteinExistence type="predicted"/>